<reference evidence="2 5" key="2">
    <citation type="submission" date="2018-07" db="EMBL/GenBank/DDBJ databases">
        <title>Genomic Encyclopedia of Archaeal and Bacterial Type Strains, Phase II (KMG-II): from individual species to whole genera.</title>
        <authorList>
            <person name="Goeker M."/>
        </authorList>
    </citation>
    <scope>NUCLEOTIDE SEQUENCE [LARGE SCALE GENOMIC DNA]</scope>
    <source>
        <strain evidence="2 5">JA575</strain>
    </source>
</reference>
<sequence length="221" mass="25348">MSDDAELPPESKLTRSKQRWAAEGKFLTGRHVRPDEQRLPPGQHLVKDWPVLDLGLTPQIGHDRWRLDVYGAVAQPVFWDWAQFMAQPQADIVSDIHCVTSWSRYDNRWQGLSTRTLLDACQPTDQARFVVLHSSDGYTTNLSIEDFAAADALIAHSWSGAPLDQEHGGPVRLVVPHLYFWKSAKWLQGIEFRNDDAPGYWEVRGYHNRGDPWQEQRYSGD</sequence>
<dbReference type="Proteomes" id="UP000256343">
    <property type="component" value="Unassembled WGS sequence"/>
</dbReference>
<dbReference type="InterPro" id="IPR036374">
    <property type="entry name" value="OxRdtase_Mopterin-bd_sf"/>
</dbReference>
<dbReference type="Proteomes" id="UP000252631">
    <property type="component" value="Unassembled WGS sequence"/>
</dbReference>
<evidence type="ECO:0000313" key="3">
    <source>
        <dbReference type="EMBL" id="SSW92274.1"/>
    </source>
</evidence>
<dbReference type="EMBL" id="UFQQ01000018">
    <property type="protein sequence ID" value="SSW92274.1"/>
    <property type="molecule type" value="Genomic_DNA"/>
</dbReference>
<dbReference type="OrthoDB" id="9778777at2"/>
<name>A0A336JX94_9BRAD</name>
<dbReference type="CDD" id="cd02109">
    <property type="entry name" value="arch_bact_SO_family_Moco"/>
    <property type="match status" value="1"/>
</dbReference>
<organism evidence="3 4">
    <name type="scientific">Rhodopseudomonas pentothenatexigens</name>
    <dbReference type="NCBI Taxonomy" id="999699"/>
    <lineage>
        <taxon>Bacteria</taxon>
        <taxon>Pseudomonadati</taxon>
        <taxon>Pseudomonadota</taxon>
        <taxon>Alphaproteobacteria</taxon>
        <taxon>Hyphomicrobiales</taxon>
        <taxon>Nitrobacteraceae</taxon>
        <taxon>Rhodopseudomonas</taxon>
    </lineage>
</organism>
<keyword evidence="5" id="KW-1185">Reference proteome</keyword>
<dbReference type="Pfam" id="PF00174">
    <property type="entry name" value="Oxidored_molyb"/>
    <property type="match status" value="1"/>
</dbReference>
<feature type="domain" description="Oxidoreductase molybdopterin-binding" evidence="1">
    <location>
        <begin position="57"/>
        <end position="201"/>
    </location>
</feature>
<gene>
    <name evidence="2" type="ORF">BJ125_11827</name>
    <name evidence="3" type="ORF">SAMN05892882_11827</name>
</gene>
<protein>
    <submittedName>
        <fullName evidence="3">DMSO/TMAO reductase YedYZ molybdopterin-dependent catalytic subunit</fullName>
    </submittedName>
</protein>
<evidence type="ECO:0000313" key="4">
    <source>
        <dbReference type="Proteomes" id="UP000252631"/>
    </source>
</evidence>
<dbReference type="EMBL" id="QRDT01000018">
    <property type="protein sequence ID" value="RED29668.1"/>
    <property type="molecule type" value="Genomic_DNA"/>
</dbReference>
<evidence type="ECO:0000313" key="2">
    <source>
        <dbReference type="EMBL" id="RED29668.1"/>
    </source>
</evidence>
<dbReference type="RefSeq" id="WP_114359516.1">
    <property type="nucleotide sequence ID" value="NZ_QRDT01000018.1"/>
</dbReference>
<dbReference type="PANTHER" id="PTHR43032:SF4">
    <property type="entry name" value="OXIDOREDUCTASE MOLYBDOPTERIN-BINDING DOMAIN-CONTAINING PROTEIN"/>
    <property type="match status" value="1"/>
</dbReference>
<dbReference type="InterPro" id="IPR000572">
    <property type="entry name" value="OxRdtase_Mopterin-bd_dom"/>
</dbReference>
<dbReference type="AlphaFoldDB" id="A0A336JX94"/>
<reference evidence="3 4" key="1">
    <citation type="submission" date="2017-08" db="EMBL/GenBank/DDBJ databases">
        <authorList>
            <person name="de Groot N.N."/>
        </authorList>
    </citation>
    <scope>NUCLEOTIDE SEQUENCE [LARGE SCALE GENOMIC DNA]</scope>
    <source>
        <strain evidence="3 4">JA575</strain>
    </source>
</reference>
<accession>A0A336JX94</accession>
<proteinExistence type="predicted"/>
<dbReference type="PANTHER" id="PTHR43032">
    <property type="entry name" value="PROTEIN-METHIONINE-SULFOXIDE REDUCTASE"/>
    <property type="match status" value="1"/>
</dbReference>
<dbReference type="Gene3D" id="3.90.420.10">
    <property type="entry name" value="Oxidoreductase, molybdopterin-binding domain"/>
    <property type="match status" value="1"/>
</dbReference>
<evidence type="ECO:0000313" key="5">
    <source>
        <dbReference type="Proteomes" id="UP000256343"/>
    </source>
</evidence>
<evidence type="ECO:0000259" key="1">
    <source>
        <dbReference type="Pfam" id="PF00174"/>
    </source>
</evidence>
<dbReference type="SUPFAM" id="SSF56524">
    <property type="entry name" value="Oxidoreductase molybdopterin-binding domain"/>
    <property type="match status" value="1"/>
</dbReference>